<comment type="similarity">
    <text evidence="3">Belongs to the glycoside-pentoside-hexuronide (GPH) cation symporter transporter (TC 2.A.2.4) family.</text>
</comment>
<evidence type="ECO:0000256" key="11">
    <source>
        <dbReference type="SAM" id="Phobius"/>
    </source>
</evidence>
<gene>
    <name evidence="12" type="ORF">VFH_I108560</name>
</gene>
<feature type="compositionally biased region" description="Low complexity" evidence="10">
    <location>
        <begin position="1"/>
        <end position="13"/>
    </location>
</feature>
<evidence type="ECO:0000256" key="10">
    <source>
        <dbReference type="SAM" id="MobiDB-lite"/>
    </source>
</evidence>
<evidence type="ECO:0000313" key="13">
    <source>
        <dbReference type="Proteomes" id="UP001157006"/>
    </source>
</evidence>
<accession>A0AAV0ZD23</accession>
<feature type="transmembrane region" description="Helical" evidence="11">
    <location>
        <begin position="103"/>
        <end position="121"/>
    </location>
</feature>
<evidence type="ECO:0000256" key="8">
    <source>
        <dbReference type="ARBA" id="ARBA00022989"/>
    </source>
</evidence>
<evidence type="ECO:0000313" key="12">
    <source>
        <dbReference type="EMBL" id="CAI8593777.1"/>
    </source>
</evidence>
<evidence type="ECO:0000256" key="4">
    <source>
        <dbReference type="ARBA" id="ARBA00022448"/>
    </source>
</evidence>
<evidence type="ECO:0000256" key="2">
    <source>
        <dbReference type="ARBA" id="ARBA00004914"/>
    </source>
</evidence>
<feature type="transmembrane region" description="Helical" evidence="11">
    <location>
        <begin position="180"/>
        <end position="199"/>
    </location>
</feature>
<keyword evidence="4" id="KW-0813">Transport</keyword>
<dbReference type="EMBL" id="OX451735">
    <property type="protein sequence ID" value="CAI8593777.1"/>
    <property type="molecule type" value="Genomic_DNA"/>
</dbReference>
<keyword evidence="7" id="KW-0769">Symport</keyword>
<comment type="pathway">
    <text evidence="2">Glycan biosynthesis; sucrose metabolism.</text>
</comment>
<name>A0AAV0ZD23_VICFA</name>
<dbReference type="Proteomes" id="UP001157006">
    <property type="component" value="Chromosome 1S"/>
</dbReference>
<protein>
    <submittedName>
        <fullName evidence="12">Uncharacterized protein</fullName>
    </submittedName>
</protein>
<evidence type="ECO:0000256" key="3">
    <source>
        <dbReference type="ARBA" id="ARBA00007134"/>
    </source>
</evidence>
<feature type="compositionally biased region" description="Polar residues" evidence="10">
    <location>
        <begin position="14"/>
        <end position="24"/>
    </location>
</feature>
<keyword evidence="9 11" id="KW-0472">Membrane</keyword>
<keyword evidence="8 11" id="KW-1133">Transmembrane helix</keyword>
<dbReference type="InterPro" id="IPR036259">
    <property type="entry name" value="MFS_trans_sf"/>
</dbReference>
<feature type="transmembrane region" description="Helical" evidence="11">
    <location>
        <begin position="68"/>
        <end position="91"/>
    </location>
</feature>
<dbReference type="PANTHER" id="PTHR19432:SF89">
    <property type="entry name" value="SUCROSE_H+ SYMPORTER, PLANT, MAJOR FACILITATOR SUPERFAMILY DOMAIN-CONTAINING PROTEIN-RELATED"/>
    <property type="match status" value="1"/>
</dbReference>
<organism evidence="12 13">
    <name type="scientific">Vicia faba</name>
    <name type="common">Broad bean</name>
    <name type="synonym">Faba vulgaris</name>
    <dbReference type="NCBI Taxonomy" id="3906"/>
    <lineage>
        <taxon>Eukaryota</taxon>
        <taxon>Viridiplantae</taxon>
        <taxon>Streptophyta</taxon>
        <taxon>Embryophyta</taxon>
        <taxon>Tracheophyta</taxon>
        <taxon>Spermatophyta</taxon>
        <taxon>Magnoliopsida</taxon>
        <taxon>eudicotyledons</taxon>
        <taxon>Gunneridae</taxon>
        <taxon>Pentapetalae</taxon>
        <taxon>rosids</taxon>
        <taxon>fabids</taxon>
        <taxon>Fabales</taxon>
        <taxon>Fabaceae</taxon>
        <taxon>Papilionoideae</taxon>
        <taxon>50 kb inversion clade</taxon>
        <taxon>NPAAA clade</taxon>
        <taxon>Hologalegina</taxon>
        <taxon>IRL clade</taxon>
        <taxon>Fabeae</taxon>
        <taxon>Vicia</taxon>
    </lineage>
</organism>
<dbReference type="GO" id="GO:0005773">
    <property type="term" value="C:vacuole"/>
    <property type="evidence" value="ECO:0007669"/>
    <property type="project" value="TreeGrafter"/>
</dbReference>
<sequence length="285" mass="31990">MDNHSTNNNNDSSRISSVQLESASNRQPTPFRKMIVVAFIAAGIQFGWALQLSLLTPYIQLLGVPHKWAANIWLCGPISGMIIQPIVGYYSDRLRSRFGRRRPFIFFDAIAVAIAVFLIDYTADLGHSFEDDLKKETRQKVVVIFVFGFWILDVANNMLQGPCRAFIGDLIAEDHKIMRTGNALFSFFMAVDNVLSYAAGSYCKLFMMLPFTKTEACNEFCANLKTCFFIEIFLLIVLSAFALLHVEDIPLPVVESQSQTQIQTQSEPEQQVSCFGEILGAFNGL</sequence>
<evidence type="ECO:0000256" key="6">
    <source>
        <dbReference type="ARBA" id="ARBA00022692"/>
    </source>
</evidence>
<feature type="transmembrane region" description="Helical" evidence="11">
    <location>
        <begin position="228"/>
        <end position="246"/>
    </location>
</feature>
<dbReference type="AlphaFoldDB" id="A0AAV0ZD23"/>
<dbReference type="Gene3D" id="1.20.1250.20">
    <property type="entry name" value="MFS general substrate transporter like domains"/>
    <property type="match status" value="1"/>
</dbReference>
<keyword evidence="13" id="KW-1185">Reference proteome</keyword>
<evidence type="ECO:0000256" key="1">
    <source>
        <dbReference type="ARBA" id="ARBA00004141"/>
    </source>
</evidence>
<feature type="transmembrane region" description="Helical" evidence="11">
    <location>
        <begin position="34"/>
        <end position="56"/>
    </location>
</feature>
<evidence type="ECO:0000256" key="9">
    <source>
        <dbReference type="ARBA" id="ARBA00023136"/>
    </source>
</evidence>
<dbReference type="PANTHER" id="PTHR19432">
    <property type="entry name" value="SUGAR TRANSPORTER"/>
    <property type="match status" value="1"/>
</dbReference>
<keyword evidence="6 11" id="KW-0812">Transmembrane</keyword>
<feature type="region of interest" description="Disordered" evidence="10">
    <location>
        <begin position="1"/>
        <end position="24"/>
    </location>
</feature>
<dbReference type="Pfam" id="PF13347">
    <property type="entry name" value="MFS_2"/>
    <property type="match status" value="1"/>
</dbReference>
<dbReference type="GO" id="GO:0005886">
    <property type="term" value="C:plasma membrane"/>
    <property type="evidence" value="ECO:0007669"/>
    <property type="project" value="TreeGrafter"/>
</dbReference>
<proteinExistence type="inferred from homology"/>
<evidence type="ECO:0000256" key="7">
    <source>
        <dbReference type="ARBA" id="ARBA00022847"/>
    </source>
</evidence>
<comment type="subcellular location">
    <subcellularLocation>
        <location evidence="1">Membrane</location>
        <topology evidence="1">Multi-pass membrane protein</topology>
    </subcellularLocation>
</comment>
<evidence type="ECO:0000256" key="5">
    <source>
        <dbReference type="ARBA" id="ARBA00022597"/>
    </source>
</evidence>
<dbReference type="SUPFAM" id="SSF103473">
    <property type="entry name" value="MFS general substrate transporter"/>
    <property type="match status" value="1"/>
</dbReference>
<reference evidence="12 13" key="1">
    <citation type="submission" date="2023-01" db="EMBL/GenBank/DDBJ databases">
        <authorList>
            <person name="Kreplak J."/>
        </authorList>
    </citation>
    <scope>NUCLEOTIDE SEQUENCE [LARGE SCALE GENOMIC DNA]</scope>
</reference>
<keyword evidence="5" id="KW-0762">Sugar transport</keyword>
<dbReference type="GO" id="GO:0008506">
    <property type="term" value="F:sucrose:proton symporter activity"/>
    <property type="evidence" value="ECO:0007669"/>
    <property type="project" value="TreeGrafter"/>
</dbReference>